<dbReference type="PANTHER" id="PTHR35369">
    <property type="entry name" value="BLR3025 PROTEIN-RELATED"/>
    <property type="match status" value="1"/>
</dbReference>
<dbReference type="PANTHER" id="PTHR35369:SF2">
    <property type="entry name" value="BLR3025 PROTEIN"/>
    <property type="match status" value="1"/>
</dbReference>
<dbReference type="Gene3D" id="3.30.70.270">
    <property type="match status" value="1"/>
</dbReference>
<dbReference type="RefSeq" id="WP_064231589.1">
    <property type="nucleotide sequence ID" value="NZ_LVZK01000001.1"/>
</dbReference>
<sequence length="516" mass="54223">MMHASVAVPDWPVAAATSAGQVGSDEPAAVLGVGGVVCANAWARRLGVRTGMRKREALSICPELVVVQRDVRRDALRFESVLQAVDAHVAHVVVVEPGRVIFPARGAVRAAGSMEALAEALIGQIADVAGCEAHVGCGEGTLAALLAAQSDVFLDVEGSAQFLKRTKVEGTLVGVVPSRRAEARSCLELLATLGVRTVGDLTDLGAAAMASRFGEMGSLLWQLARGRDVHLPAEATTSPGIVCTRVFEPPLQNVEEAVFSARGLAEELVQAMGVRTAASGRLRIDAVFDDGEELSRSWSVGGGGARDVVDRVRWQLGGWAGGGPLARLELRLDAASADAAPEPLWGGRSAGNERAAAAVARIQTVLGEESVRVPRKVGGRTAARRHAEIAWGEHSPDDGRRSALPWPGAIPEPGPSRIHVAPVDIGLDGRCGHRLAVTGEAELTCAGGCADPEPGLLRSAKGSATIRDYAGPWPIDERWWDPSGRSRRAYLQIVLDGAAALVYCEGGTWHEEGRYE</sequence>
<dbReference type="Proteomes" id="UP000078368">
    <property type="component" value="Unassembled WGS sequence"/>
</dbReference>
<dbReference type="STRING" id="1823756.A4H34_07705"/>
<dbReference type="Gene3D" id="1.10.150.20">
    <property type="entry name" value="5' to 3' exonuclease, C-terminal subdomain"/>
    <property type="match status" value="1"/>
</dbReference>
<evidence type="ECO:0000313" key="7">
    <source>
        <dbReference type="Proteomes" id="UP000078368"/>
    </source>
</evidence>
<name>A0A179B5L2_9ACTO</name>
<dbReference type="InterPro" id="IPR050356">
    <property type="entry name" value="SulA_CellDiv_inhibitor"/>
</dbReference>
<keyword evidence="2" id="KW-0227">DNA damage</keyword>
<proteinExistence type="inferred from homology"/>
<evidence type="ECO:0000256" key="3">
    <source>
        <dbReference type="ARBA" id="ARBA00025589"/>
    </source>
</evidence>
<dbReference type="InterPro" id="IPR043128">
    <property type="entry name" value="Rev_trsase/Diguanyl_cyclase"/>
</dbReference>
<keyword evidence="7" id="KW-1185">Reference proteome</keyword>
<organism evidence="6 7">
    <name type="scientific">Peptidiphaga gingivicola</name>
    <dbReference type="NCBI Taxonomy" id="2741497"/>
    <lineage>
        <taxon>Bacteria</taxon>
        <taxon>Bacillati</taxon>
        <taxon>Actinomycetota</taxon>
        <taxon>Actinomycetes</taxon>
        <taxon>Actinomycetales</taxon>
        <taxon>Actinomycetaceae</taxon>
        <taxon>Peptidiphaga</taxon>
    </lineage>
</organism>
<evidence type="ECO:0000256" key="1">
    <source>
        <dbReference type="ARBA" id="ARBA00010945"/>
    </source>
</evidence>
<dbReference type="Gene3D" id="3.40.1170.60">
    <property type="match status" value="1"/>
</dbReference>
<dbReference type="Pfam" id="PF00817">
    <property type="entry name" value="IMS"/>
    <property type="match status" value="1"/>
</dbReference>
<comment type="similarity">
    <text evidence="1">Belongs to the DNA polymerase type-Y family.</text>
</comment>
<gene>
    <name evidence="6" type="ORF">A4H34_07705</name>
</gene>
<reference evidence="6 7" key="1">
    <citation type="submission" date="2016-04" db="EMBL/GenBank/DDBJ databases">
        <title>Peptidophaga gingivicola gen. nov., sp. nov., isolated from human subgingival plaque.</title>
        <authorList>
            <person name="Beall C.J."/>
            <person name="Mokrzan E.M."/>
            <person name="Griffen A.L."/>
            <person name="Leys E.J."/>
        </authorList>
    </citation>
    <scope>NUCLEOTIDE SEQUENCE [LARGE SCALE GENOMIC DNA]</scope>
    <source>
        <strain evidence="6 7">BA112</strain>
    </source>
</reference>
<comment type="caution">
    <text evidence="6">The sequence shown here is derived from an EMBL/GenBank/DDBJ whole genome shotgun (WGS) entry which is preliminary data.</text>
</comment>
<evidence type="ECO:0000259" key="5">
    <source>
        <dbReference type="PROSITE" id="PS50173"/>
    </source>
</evidence>
<dbReference type="SUPFAM" id="SSF56672">
    <property type="entry name" value="DNA/RNA polymerases"/>
    <property type="match status" value="1"/>
</dbReference>
<feature type="domain" description="UmuC" evidence="5">
    <location>
        <begin position="25"/>
        <end position="97"/>
    </location>
</feature>
<dbReference type="PROSITE" id="PS50173">
    <property type="entry name" value="UMUC"/>
    <property type="match status" value="1"/>
</dbReference>
<dbReference type="AlphaFoldDB" id="A0A179B5L2"/>
<evidence type="ECO:0000256" key="4">
    <source>
        <dbReference type="SAM" id="MobiDB-lite"/>
    </source>
</evidence>
<comment type="function">
    <text evidence="3">Poorly processive, error-prone DNA polymerase involved in untargeted mutagenesis. Copies undamaged DNA at stalled replication forks, which arise in vivo from mismatched or misaligned primer ends. These misaligned primers can be extended by PolIV. Exhibits no 3'-5' exonuclease (proofreading) activity. May be involved in translesional synthesis, in conjunction with the beta clamp from PolIII.</text>
</comment>
<evidence type="ECO:0000256" key="2">
    <source>
        <dbReference type="ARBA" id="ARBA00022763"/>
    </source>
</evidence>
<evidence type="ECO:0000313" key="6">
    <source>
        <dbReference type="EMBL" id="OAP86976.1"/>
    </source>
</evidence>
<dbReference type="OrthoDB" id="5244088at2"/>
<dbReference type="EMBL" id="LVZK01000001">
    <property type="protein sequence ID" value="OAP86976.1"/>
    <property type="molecule type" value="Genomic_DNA"/>
</dbReference>
<dbReference type="InterPro" id="IPR001126">
    <property type="entry name" value="UmuC"/>
</dbReference>
<protein>
    <recommendedName>
        <fullName evidence="5">UmuC domain-containing protein</fullName>
    </recommendedName>
</protein>
<dbReference type="GO" id="GO:0006281">
    <property type="term" value="P:DNA repair"/>
    <property type="evidence" value="ECO:0007669"/>
    <property type="project" value="InterPro"/>
</dbReference>
<feature type="region of interest" description="Disordered" evidence="4">
    <location>
        <begin position="388"/>
        <end position="415"/>
    </location>
</feature>
<dbReference type="InterPro" id="IPR043502">
    <property type="entry name" value="DNA/RNA_pol_sf"/>
</dbReference>
<accession>A0A179B5L2</accession>